<name>A0A8J5HN16_ZINOF</name>
<dbReference type="Pfam" id="PF00664">
    <property type="entry name" value="ABC_membrane"/>
    <property type="match status" value="1"/>
</dbReference>
<evidence type="ECO:0000313" key="8">
    <source>
        <dbReference type="Proteomes" id="UP000734854"/>
    </source>
</evidence>
<feature type="domain" description="ABC transmembrane type-1" evidence="6">
    <location>
        <begin position="64"/>
        <end position="235"/>
    </location>
</feature>
<protein>
    <recommendedName>
        <fullName evidence="6">ABC transmembrane type-1 domain-containing protein</fullName>
    </recommendedName>
</protein>
<sequence length="248" mass="26510">MFLSSSLHSFSLRDMEELSFPLCNKEGGSSSLSIASKETLLPSLQQERRSSSSLFAASKEELKGEVISRMSAGTILIQDAIGEKSSSTLFGSFIVALTKGWLLSLVLMSRIPLIAATGAAMSLVIFKSSNSGQKAYAQAGTMVEHTVGSIRTLQETHKLNKSYKATVGEGTASGFRMGVVIFILFCSYGLAVWYDAKLIIEKGYDGRTIFNFMIAVTTGGMSLGQASPCLSSFASGQAAAYQMLETIN</sequence>
<dbReference type="GO" id="GO:0005886">
    <property type="term" value="C:plasma membrane"/>
    <property type="evidence" value="ECO:0007669"/>
    <property type="project" value="TreeGrafter"/>
</dbReference>
<dbReference type="PANTHER" id="PTHR24222">
    <property type="entry name" value="ABC TRANSPORTER B FAMILY"/>
    <property type="match status" value="1"/>
</dbReference>
<feature type="transmembrane region" description="Helical" evidence="5">
    <location>
        <begin position="101"/>
        <end position="126"/>
    </location>
</feature>
<dbReference type="AlphaFoldDB" id="A0A8J5HN16"/>
<keyword evidence="3 5" id="KW-1133">Transmembrane helix</keyword>
<evidence type="ECO:0000256" key="5">
    <source>
        <dbReference type="SAM" id="Phobius"/>
    </source>
</evidence>
<accession>A0A8J5HN16</accession>
<evidence type="ECO:0000313" key="7">
    <source>
        <dbReference type="EMBL" id="KAG6519902.1"/>
    </source>
</evidence>
<keyword evidence="4 5" id="KW-0472">Membrane</keyword>
<proteinExistence type="predicted"/>
<comment type="subcellular location">
    <subcellularLocation>
        <location evidence="1">Membrane</location>
        <topology evidence="1">Multi-pass membrane protein</topology>
    </subcellularLocation>
</comment>
<reference evidence="7 8" key="1">
    <citation type="submission" date="2020-08" db="EMBL/GenBank/DDBJ databases">
        <title>Plant Genome Project.</title>
        <authorList>
            <person name="Zhang R.-G."/>
        </authorList>
    </citation>
    <scope>NUCLEOTIDE SEQUENCE [LARGE SCALE GENOMIC DNA]</scope>
    <source>
        <tissue evidence="7">Rhizome</tissue>
    </source>
</reference>
<evidence type="ECO:0000256" key="3">
    <source>
        <dbReference type="ARBA" id="ARBA00022989"/>
    </source>
</evidence>
<organism evidence="7 8">
    <name type="scientific">Zingiber officinale</name>
    <name type="common">Ginger</name>
    <name type="synonym">Amomum zingiber</name>
    <dbReference type="NCBI Taxonomy" id="94328"/>
    <lineage>
        <taxon>Eukaryota</taxon>
        <taxon>Viridiplantae</taxon>
        <taxon>Streptophyta</taxon>
        <taxon>Embryophyta</taxon>
        <taxon>Tracheophyta</taxon>
        <taxon>Spermatophyta</taxon>
        <taxon>Magnoliopsida</taxon>
        <taxon>Liliopsida</taxon>
        <taxon>Zingiberales</taxon>
        <taxon>Zingiberaceae</taxon>
        <taxon>Zingiber</taxon>
    </lineage>
</organism>
<dbReference type="EMBL" id="JACMSC010000005">
    <property type="protein sequence ID" value="KAG6519902.1"/>
    <property type="molecule type" value="Genomic_DNA"/>
</dbReference>
<dbReference type="PANTHER" id="PTHR24222:SF63">
    <property type="entry name" value="ATP BINDING CASSETTE SUBFAMILY B"/>
    <property type="match status" value="1"/>
</dbReference>
<dbReference type="Gene3D" id="1.20.1560.10">
    <property type="entry name" value="ABC transporter type 1, transmembrane domain"/>
    <property type="match status" value="1"/>
</dbReference>
<dbReference type="Proteomes" id="UP000734854">
    <property type="component" value="Unassembled WGS sequence"/>
</dbReference>
<keyword evidence="2 5" id="KW-0812">Transmembrane</keyword>
<evidence type="ECO:0000256" key="4">
    <source>
        <dbReference type="ARBA" id="ARBA00023136"/>
    </source>
</evidence>
<keyword evidence="8" id="KW-1185">Reference proteome</keyword>
<dbReference type="GO" id="GO:0140359">
    <property type="term" value="F:ABC-type transporter activity"/>
    <property type="evidence" value="ECO:0007669"/>
    <property type="project" value="InterPro"/>
</dbReference>
<feature type="transmembrane region" description="Helical" evidence="5">
    <location>
        <begin position="175"/>
        <end position="194"/>
    </location>
</feature>
<comment type="caution">
    <text evidence="7">The sequence shown here is derived from an EMBL/GenBank/DDBJ whole genome shotgun (WGS) entry which is preliminary data.</text>
</comment>
<evidence type="ECO:0000259" key="6">
    <source>
        <dbReference type="PROSITE" id="PS50929"/>
    </source>
</evidence>
<dbReference type="SUPFAM" id="SSF90123">
    <property type="entry name" value="ABC transporter transmembrane region"/>
    <property type="match status" value="1"/>
</dbReference>
<dbReference type="PROSITE" id="PS50929">
    <property type="entry name" value="ABC_TM1F"/>
    <property type="match status" value="1"/>
</dbReference>
<evidence type="ECO:0000256" key="1">
    <source>
        <dbReference type="ARBA" id="ARBA00004141"/>
    </source>
</evidence>
<dbReference type="InterPro" id="IPR036640">
    <property type="entry name" value="ABC1_TM_sf"/>
</dbReference>
<gene>
    <name evidence="7" type="ORF">ZIOFF_016931</name>
</gene>
<dbReference type="GO" id="GO:0005524">
    <property type="term" value="F:ATP binding"/>
    <property type="evidence" value="ECO:0007669"/>
    <property type="project" value="InterPro"/>
</dbReference>
<evidence type="ECO:0000256" key="2">
    <source>
        <dbReference type="ARBA" id="ARBA00022692"/>
    </source>
</evidence>
<dbReference type="InterPro" id="IPR011527">
    <property type="entry name" value="ABC1_TM_dom"/>
</dbReference>
<dbReference type="InterPro" id="IPR039421">
    <property type="entry name" value="Type_1_exporter"/>
</dbReference>